<dbReference type="EMBL" id="CM017882">
    <property type="protein sequence ID" value="KAG1364043.1"/>
    <property type="molecule type" value="Genomic_DNA"/>
</dbReference>
<dbReference type="InterPro" id="IPR036264">
    <property type="entry name" value="Bact_exopeptidase_dim_dom"/>
</dbReference>
<proteinExistence type="predicted"/>
<dbReference type="PANTHER" id="PTHR11014">
    <property type="entry name" value="PEPTIDASE M20 FAMILY MEMBER"/>
    <property type="match status" value="1"/>
</dbReference>
<dbReference type="SUPFAM" id="SSF55031">
    <property type="entry name" value="Bacterial exopeptidase dimerisation domain"/>
    <property type="match status" value="1"/>
</dbReference>
<dbReference type="SUPFAM" id="SSF53187">
    <property type="entry name" value="Zn-dependent exopeptidases"/>
    <property type="match status" value="1"/>
</dbReference>
<comment type="caution">
    <text evidence="2">The sequence shown here is derived from an EMBL/GenBank/DDBJ whole genome shotgun (WGS) entry which is preliminary data.</text>
</comment>
<gene>
    <name evidence="2" type="ORF">COCNU_11G008700</name>
</gene>
<dbReference type="InterPro" id="IPR017439">
    <property type="entry name" value="Amidohydrolase"/>
</dbReference>
<name>A0A8K0N9P3_COCNU</name>
<keyword evidence="1" id="KW-0472">Membrane</keyword>
<accession>A0A8K0N9P3</accession>
<dbReference type="GO" id="GO:0010179">
    <property type="term" value="F:IAA-Ala conjugate hydrolase activity"/>
    <property type="evidence" value="ECO:0007669"/>
    <property type="project" value="TreeGrafter"/>
</dbReference>
<dbReference type="GO" id="GO:0009850">
    <property type="term" value="P:auxin metabolic process"/>
    <property type="evidence" value="ECO:0007669"/>
    <property type="project" value="TreeGrafter"/>
</dbReference>
<keyword evidence="1" id="KW-1133">Transmembrane helix</keyword>
<dbReference type="GO" id="GO:0005783">
    <property type="term" value="C:endoplasmic reticulum"/>
    <property type="evidence" value="ECO:0007669"/>
    <property type="project" value="TreeGrafter"/>
</dbReference>
<dbReference type="Proteomes" id="UP000797356">
    <property type="component" value="Chromosome 11"/>
</dbReference>
<keyword evidence="1" id="KW-0812">Transmembrane</keyword>
<dbReference type="PANTHER" id="PTHR11014:SF147">
    <property type="entry name" value="PEPTIDASE M20 DIMERISATION DOMAIN-CONTAINING PROTEIN"/>
    <property type="match status" value="1"/>
</dbReference>
<feature type="transmembrane region" description="Helical" evidence="1">
    <location>
        <begin position="7"/>
        <end position="27"/>
    </location>
</feature>
<organism evidence="2 3">
    <name type="scientific">Cocos nucifera</name>
    <name type="common">Coconut palm</name>
    <dbReference type="NCBI Taxonomy" id="13894"/>
    <lineage>
        <taxon>Eukaryota</taxon>
        <taxon>Viridiplantae</taxon>
        <taxon>Streptophyta</taxon>
        <taxon>Embryophyta</taxon>
        <taxon>Tracheophyta</taxon>
        <taxon>Spermatophyta</taxon>
        <taxon>Magnoliopsida</taxon>
        <taxon>Liliopsida</taxon>
        <taxon>Arecaceae</taxon>
        <taxon>Arecoideae</taxon>
        <taxon>Cocoseae</taxon>
        <taxon>Attaleinae</taxon>
        <taxon>Cocos</taxon>
    </lineage>
</organism>
<dbReference type="Gene3D" id="3.40.630.10">
    <property type="entry name" value="Zn peptidases"/>
    <property type="match status" value="1"/>
</dbReference>
<protein>
    <submittedName>
        <fullName evidence="2">Uncharacterized protein</fullName>
    </submittedName>
</protein>
<keyword evidence="3" id="KW-1185">Reference proteome</keyword>
<evidence type="ECO:0000313" key="2">
    <source>
        <dbReference type="EMBL" id="KAG1364043.1"/>
    </source>
</evidence>
<evidence type="ECO:0000256" key="1">
    <source>
        <dbReference type="SAM" id="Phobius"/>
    </source>
</evidence>
<reference evidence="2" key="2">
    <citation type="submission" date="2019-07" db="EMBL/GenBank/DDBJ databases">
        <authorList>
            <person name="Yang Y."/>
            <person name="Bocs S."/>
            <person name="Baudouin L."/>
        </authorList>
    </citation>
    <scope>NUCLEOTIDE SEQUENCE</scope>
    <source>
        <tissue evidence="2">Spear leaf of Hainan Tall coconut</tissue>
    </source>
</reference>
<sequence>MEQSMSYFNIPVIFFSIASLAVSMEYLNLDTEASASFGSNNASINRKTTSNGCHFVRDGSLIDEIVRPANLQQTVDWLKKVRREIHEYPEVAREELQTSELIRRELDLMGVKHRWPIAGTGVVATIGTGLPAFVALGADMDALPILVVSVSSFHGGSSYSTVPDSVTIGGTFRAFTKRSFGVLKQRIEEVIKGQVAVYRCTARLEFFELQHPPIPPTVNDNRIYEYVRQVSKEIVEKLTKQKYSSLLKNKILQESRLHPEIVDYNIQFQN</sequence>
<dbReference type="OrthoDB" id="6119954at2759"/>
<evidence type="ECO:0000313" key="3">
    <source>
        <dbReference type="Proteomes" id="UP000797356"/>
    </source>
</evidence>
<dbReference type="AlphaFoldDB" id="A0A8K0N9P3"/>
<reference evidence="2" key="1">
    <citation type="journal article" date="2017" name="Gigascience">
        <title>The genome draft of coconut (Cocos nucifera).</title>
        <authorList>
            <person name="Xiao Y."/>
            <person name="Xu P."/>
            <person name="Fan H."/>
            <person name="Baudouin L."/>
            <person name="Xia W."/>
            <person name="Bocs S."/>
            <person name="Xu J."/>
            <person name="Li Q."/>
            <person name="Guo A."/>
            <person name="Zhou L."/>
            <person name="Li J."/>
            <person name="Wu Y."/>
            <person name="Ma Z."/>
            <person name="Armero A."/>
            <person name="Issali A.E."/>
            <person name="Liu N."/>
            <person name="Peng M."/>
            <person name="Yang Y."/>
        </authorList>
    </citation>
    <scope>NUCLEOTIDE SEQUENCE</scope>
    <source>
        <tissue evidence="2">Spear leaf of Hainan Tall coconut</tissue>
    </source>
</reference>